<evidence type="ECO:0000313" key="5">
    <source>
        <dbReference type="EMBL" id="TCL60394.1"/>
    </source>
</evidence>
<feature type="binding site" evidence="4">
    <location>
        <position position="224"/>
    </location>
    <ligand>
        <name>Mg(2+)</name>
        <dbReference type="ChEBI" id="CHEBI:18420"/>
    </ligand>
</feature>
<dbReference type="Proteomes" id="UP000295718">
    <property type="component" value="Unassembled WGS sequence"/>
</dbReference>
<keyword evidence="1 4" id="KW-0479">Metal-binding</keyword>
<dbReference type="STRING" id="1469948.GCA_000732725_00127"/>
<keyword evidence="6" id="KW-1185">Reference proteome</keyword>
<dbReference type="InterPro" id="IPR036412">
    <property type="entry name" value="HAD-like_sf"/>
</dbReference>
<dbReference type="Pfam" id="PF13344">
    <property type="entry name" value="Hydrolase_6"/>
    <property type="match status" value="1"/>
</dbReference>
<dbReference type="AlphaFoldDB" id="A0A4R1R4J5"/>
<dbReference type="GO" id="GO:0016791">
    <property type="term" value="F:phosphatase activity"/>
    <property type="evidence" value="ECO:0007669"/>
    <property type="project" value="TreeGrafter"/>
</dbReference>
<proteinExistence type="inferred from homology"/>
<organism evidence="5 6">
    <name type="scientific">Kineothrix alysoides</name>
    <dbReference type="NCBI Taxonomy" id="1469948"/>
    <lineage>
        <taxon>Bacteria</taxon>
        <taxon>Bacillati</taxon>
        <taxon>Bacillota</taxon>
        <taxon>Clostridia</taxon>
        <taxon>Lachnospirales</taxon>
        <taxon>Lachnospiraceae</taxon>
        <taxon>Kineothrix</taxon>
    </lineage>
</organism>
<dbReference type="PANTHER" id="PTHR19288">
    <property type="entry name" value="4-NITROPHENYLPHOSPHATASE-RELATED"/>
    <property type="match status" value="1"/>
</dbReference>
<dbReference type="NCBIfam" id="TIGR01460">
    <property type="entry name" value="HAD-SF-IIA"/>
    <property type="match status" value="1"/>
</dbReference>
<feature type="binding site" evidence="3">
    <location>
        <position position="199"/>
    </location>
    <ligand>
        <name>substrate</name>
    </ligand>
</feature>
<dbReference type="RefSeq" id="WP_242843217.1">
    <property type="nucleotide sequence ID" value="NZ_JPNB01000001.1"/>
</dbReference>
<dbReference type="Pfam" id="PF13242">
    <property type="entry name" value="Hydrolase_like"/>
    <property type="match status" value="1"/>
</dbReference>
<feature type="binding site" evidence="4">
    <location>
        <position position="27"/>
    </location>
    <ligand>
        <name>Mg(2+)</name>
        <dbReference type="ChEBI" id="CHEBI:18420"/>
    </ligand>
</feature>
<evidence type="ECO:0000256" key="3">
    <source>
        <dbReference type="PIRSR" id="PIRSR000915-2"/>
    </source>
</evidence>
<evidence type="ECO:0000256" key="4">
    <source>
        <dbReference type="PIRSR" id="PIRSR000915-3"/>
    </source>
</evidence>
<name>A0A4R1R4J5_9FIRM</name>
<dbReference type="PANTHER" id="PTHR19288:SF46">
    <property type="entry name" value="HALOACID DEHALOGENASE-LIKE HYDROLASE DOMAIN-CONTAINING PROTEIN 2"/>
    <property type="match status" value="1"/>
</dbReference>
<dbReference type="GO" id="GO:0005737">
    <property type="term" value="C:cytoplasm"/>
    <property type="evidence" value="ECO:0007669"/>
    <property type="project" value="TreeGrafter"/>
</dbReference>
<comment type="function">
    <text evidence="1">Catalyzes the dephosphorylation of 2-6 carbon acid sugars in vitro.</text>
</comment>
<dbReference type="InterPro" id="IPR023214">
    <property type="entry name" value="HAD_sf"/>
</dbReference>
<evidence type="ECO:0000313" key="6">
    <source>
        <dbReference type="Proteomes" id="UP000295718"/>
    </source>
</evidence>
<accession>A0A4R1R4J5</accession>
<protein>
    <recommendedName>
        <fullName evidence="1">Acid sugar phosphatase</fullName>
        <ecNumber evidence="1">3.1.3.-</ecNumber>
    </recommendedName>
</protein>
<dbReference type="GO" id="GO:0046872">
    <property type="term" value="F:metal ion binding"/>
    <property type="evidence" value="ECO:0007669"/>
    <property type="project" value="UniProtKB-KW"/>
</dbReference>
<sequence length="274" mass="31073">MGDWTMLPEVNEDREGILAGIECFALDMDGTVYLGERWIEGAREFLKRIEDSGKRYVFLTNNSSKNAQVYVEKLRRMGLEVGMDKVVTSGQATIYYLKRYFPGKRVFLLGNDMLAEEFEKEGIVLVEEKPEVVVTAFDTTLTYAKMCRVCDFVREGLPYIATHPDYNCPTETGFIPDVGAIHAFIHASAMRYPDRIIGKPNADMMDYLIERTGADRAKTVMVGDRLYTDIAAGRNNGLWSILVLSGEASMKDAEESEVKPHLIFDSVREIMRYL</sequence>
<comment type="cofactor">
    <cofactor evidence="4">
        <name>Mg(2+)</name>
        <dbReference type="ChEBI" id="CHEBI:18420"/>
    </cofactor>
    <text evidence="4">Divalent metal ions. Mg(2+) is the most effective.</text>
</comment>
<evidence type="ECO:0000256" key="1">
    <source>
        <dbReference type="PIRNR" id="PIRNR000915"/>
    </source>
</evidence>
<dbReference type="EC" id="3.1.3.-" evidence="1"/>
<keyword evidence="1 4" id="KW-0460">Magnesium</keyword>
<dbReference type="EMBL" id="SLUO01000002">
    <property type="protein sequence ID" value="TCL60394.1"/>
    <property type="molecule type" value="Genomic_DNA"/>
</dbReference>
<dbReference type="Gene3D" id="3.40.50.1000">
    <property type="entry name" value="HAD superfamily/HAD-like"/>
    <property type="match status" value="2"/>
</dbReference>
<feature type="binding site" evidence="4">
    <location>
        <position position="29"/>
    </location>
    <ligand>
        <name>Mg(2+)</name>
        <dbReference type="ChEBI" id="CHEBI:18420"/>
    </ligand>
</feature>
<reference evidence="5 6" key="1">
    <citation type="submission" date="2019-03" db="EMBL/GenBank/DDBJ databases">
        <title>Genomic Encyclopedia of Type Strains, Phase IV (KMG-IV): sequencing the most valuable type-strain genomes for metagenomic binning, comparative biology and taxonomic classification.</title>
        <authorList>
            <person name="Goeker M."/>
        </authorList>
    </citation>
    <scope>NUCLEOTIDE SEQUENCE [LARGE SCALE GENOMIC DNA]</scope>
    <source>
        <strain evidence="5 6">DSM 100556</strain>
    </source>
</reference>
<dbReference type="PIRSF" id="PIRSF000915">
    <property type="entry name" value="PGP-type_phosphatase"/>
    <property type="match status" value="1"/>
</dbReference>
<comment type="caution">
    <text evidence="5">The sequence shown here is derived from an EMBL/GenBank/DDBJ whole genome shotgun (WGS) entry which is preliminary data.</text>
</comment>
<comment type="similarity">
    <text evidence="1">Belongs to the HAD-like hydrolase superfamily. NagD family.</text>
</comment>
<feature type="active site" description="Proton donor" evidence="2">
    <location>
        <position position="29"/>
    </location>
</feature>
<feature type="active site" description="Proton donor" evidence="2">
    <location>
        <position position="27"/>
    </location>
</feature>
<gene>
    <name evidence="5" type="ORF">EDD76_10289</name>
</gene>
<evidence type="ECO:0000256" key="2">
    <source>
        <dbReference type="PIRSR" id="PIRSR000915-1"/>
    </source>
</evidence>
<dbReference type="SUPFAM" id="SSF56784">
    <property type="entry name" value="HAD-like"/>
    <property type="match status" value="1"/>
</dbReference>
<dbReference type="InterPro" id="IPR006357">
    <property type="entry name" value="HAD-SF_hydro_IIA"/>
</dbReference>